<protein>
    <submittedName>
        <fullName evidence="1">Uncharacterized protein</fullName>
    </submittedName>
</protein>
<sequence>MSTPFDSPTGFDEVLESCFFILDSLFGDETMERSEYPLYVEPADIDMESMHYVMGAMKSTWNTMDKFDVHAGTPVLHSDRVQVIQFEKGIKVAIDRVGEYFFCCGGGKSEDSLVLRQRLAVCVEAFQLFCGSVANLKHISQSREDLQNLFSSEGQILSPRKIRDNPSLEKRVEAGYIFSLPRLQIPARSRRYFVETMVAVDRLVSFAHVEGAAVFSDKDSTVVSTMEVNETWACLMRAADCNWYRTVATKNKKGRSIDVYSKLFFRREDISAQQCFDGDVSLIERNFEQACGCSRDADLLRAHLENPDEEGSRRIPCWFVLIPVDGWKLVLILDAKASVMQAVKSNMIDRVLNLIGSVATKLYNSQSSQMAASSASITSRPSLTDVYEEQEEENGQSIHIDYTSSYLKTAGMCNDMLGLSLAHRYLSQPAKTGEPDTRPSRILLSGDGKNFVVGRRVLEEEFIGEVALESGDDTRKFINSAERVTRTMAAKQFGVVML</sequence>
<organism evidence="1">
    <name type="scientific">Palpitomonas bilix</name>
    <dbReference type="NCBI Taxonomy" id="652834"/>
    <lineage>
        <taxon>Eukaryota</taxon>
        <taxon>Eukaryota incertae sedis</taxon>
    </lineage>
</organism>
<accession>A0A7S3DI89</accession>
<gene>
    <name evidence="1" type="ORF">PBIL07802_LOCUS20212</name>
</gene>
<evidence type="ECO:0000313" key="1">
    <source>
        <dbReference type="EMBL" id="CAE0257951.1"/>
    </source>
</evidence>
<proteinExistence type="predicted"/>
<name>A0A7S3DI89_9EUKA</name>
<dbReference type="AlphaFoldDB" id="A0A7S3DI89"/>
<dbReference type="EMBL" id="HBIB01031160">
    <property type="protein sequence ID" value="CAE0257951.1"/>
    <property type="molecule type" value="Transcribed_RNA"/>
</dbReference>
<reference evidence="1" key="1">
    <citation type="submission" date="2021-01" db="EMBL/GenBank/DDBJ databases">
        <authorList>
            <person name="Corre E."/>
            <person name="Pelletier E."/>
            <person name="Niang G."/>
            <person name="Scheremetjew M."/>
            <person name="Finn R."/>
            <person name="Kale V."/>
            <person name="Holt S."/>
            <person name="Cochrane G."/>
            <person name="Meng A."/>
            <person name="Brown T."/>
            <person name="Cohen L."/>
        </authorList>
    </citation>
    <scope>NUCLEOTIDE SEQUENCE</scope>
    <source>
        <strain evidence="1">NIES-2562</strain>
    </source>
</reference>